<evidence type="ECO:0000256" key="1">
    <source>
        <dbReference type="SAM" id="MobiDB-lite"/>
    </source>
</evidence>
<reference evidence="2" key="1">
    <citation type="submission" date="2023-10" db="EMBL/GenBank/DDBJ databases">
        <title>Genome assemblies of two species of porcelain crab, Petrolisthes cinctipes and Petrolisthes manimaculis (Anomura: Porcellanidae).</title>
        <authorList>
            <person name="Angst P."/>
        </authorList>
    </citation>
    <scope>NUCLEOTIDE SEQUENCE</scope>
    <source>
        <strain evidence="2">PB745_01</strain>
        <tissue evidence="2">Gill</tissue>
    </source>
</reference>
<sequence length="69" mass="7311">PCPPTTNAPTDQWRFTITTTHNHASTLAPTLTPTLQHTDHSYQLAAKTSPTGPTPPSAPPPPTTHLPHG</sequence>
<evidence type="ECO:0000313" key="3">
    <source>
        <dbReference type="Proteomes" id="UP001286313"/>
    </source>
</evidence>
<dbReference type="Proteomes" id="UP001286313">
    <property type="component" value="Unassembled WGS sequence"/>
</dbReference>
<keyword evidence="3" id="KW-1185">Reference proteome</keyword>
<feature type="non-terminal residue" evidence="2">
    <location>
        <position position="1"/>
    </location>
</feature>
<evidence type="ECO:0000313" key="2">
    <source>
        <dbReference type="EMBL" id="KAK3857083.1"/>
    </source>
</evidence>
<protein>
    <submittedName>
        <fullName evidence="2">Uncharacterized protein</fullName>
    </submittedName>
</protein>
<organism evidence="2 3">
    <name type="scientific">Petrolisthes cinctipes</name>
    <name type="common">Flat porcelain crab</name>
    <dbReference type="NCBI Taxonomy" id="88211"/>
    <lineage>
        <taxon>Eukaryota</taxon>
        <taxon>Metazoa</taxon>
        <taxon>Ecdysozoa</taxon>
        <taxon>Arthropoda</taxon>
        <taxon>Crustacea</taxon>
        <taxon>Multicrustacea</taxon>
        <taxon>Malacostraca</taxon>
        <taxon>Eumalacostraca</taxon>
        <taxon>Eucarida</taxon>
        <taxon>Decapoda</taxon>
        <taxon>Pleocyemata</taxon>
        <taxon>Anomura</taxon>
        <taxon>Galatheoidea</taxon>
        <taxon>Porcellanidae</taxon>
        <taxon>Petrolisthes</taxon>
    </lineage>
</organism>
<proteinExistence type="predicted"/>
<comment type="caution">
    <text evidence="2">The sequence shown here is derived from an EMBL/GenBank/DDBJ whole genome shotgun (WGS) entry which is preliminary data.</text>
</comment>
<dbReference type="EMBL" id="JAWQEG010005699">
    <property type="protein sequence ID" value="KAK3857083.1"/>
    <property type="molecule type" value="Genomic_DNA"/>
</dbReference>
<accession>A0AAE1EMD5</accession>
<feature type="compositionally biased region" description="Pro residues" evidence="1">
    <location>
        <begin position="52"/>
        <end position="69"/>
    </location>
</feature>
<feature type="region of interest" description="Disordered" evidence="1">
    <location>
        <begin position="39"/>
        <end position="69"/>
    </location>
</feature>
<name>A0AAE1EMD5_PETCI</name>
<dbReference type="AlphaFoldDB" id="A0AAE1EMD5"/>
<gene>
    <name evidence="2" type="ORF">Pcinc_036642</name>
</gene>